<sequence length="46" mass="5667">MADILHTAYRYQLNRPWLIQSLRRWPGVYDANMVARKTYRFQMAYT</sequence>
<gene>
    <name evidence="1" type="ORF">CPter91_5155</name>
</gene>
<dbReference type="Proteomes" id="UP000074561">
    <property type="component" value="Chromosome"/>
</dbReference>
<accession>A0A127QBK2</accession>
<organism evidence="1 2">
    <name type="scientific">Collimonas pratensis</name>
    <dbReference type="NCBI Taxonomy" id="279113"/>
    <lineage>
        <taxon>Bacteria</taxon>
        <taxon>Pseudomonadati</taxon>
        <taxon>Pseudomonadota</taxon>
        <taxon>Betaproteobacteria</taxon>
        <taxon>Burkholderiales</taxon>
        <taxon>Oxalobacteraceae</taxon>
        <taxon>Collimonas</taxon>
    </lineage>
</organism>
<protein>
    <submittedName>
        <fullName evidence="1">Uncharacterized protein</fullName>
    </submittedName>
</protein>
<dbReference type="PATRIC" id="fig|279113.9.peg.5103"/>
<evidence type="ECO:0000313" key="1">
    <source>
        <dbReference type="EMBL" id="AMP07443.1"/>
    </source>
</evidence>
<name>A0A127QBK2_9BURK</name>
<dbReference type="EMBL" id="CP013234">
    <property type="protein sequence ID" value="AMP07443.1"/>
    <property type="molecule type" value="Genomic_DNA"/>
</dbReference>
<reference evidence="1 2" key="1">
    <citation type="submission" date="2015-11" db="EMBL/GenBank/DDBJ databases">
        <title>Exploring the genomic traits of fungus-feeding bacterial genus Collimonas.</title>
        <authorList>
            <person name="Song C."/>
            <person name="Schmidt R."/>
            <person name="de Jager V."/>
            <person name="Krzyzanowska D."/>
            <person name="Jongedijk E."/>
            <person name="Cankar K."/>
            <person name="Beekwilder J."/>
            <person name="van Veen A."/>
            <person name="de Boer W."/>
            <person name="van Veen J.A."/>
            <person name="Garbeva P."/>
        </authorList>
    </citation>
    <scope>NUCLEOTIDE SEQUENCE [LARGE SCALE GENOMIC DNA]</scope>
    <source>
        <strain evidence="1 2">Ter91</strain>
    </source>
</reference>
<dbReference type="AlphaFoldDB" id="A0A127QBK2"/>
<proteinExistence type="predicted"/>
<evidence type="ECO:0000313" key="2">
    <source>
        <dbReference type="Proteomes" id="UP000074561"/>
    </source>
</evidence>
<dbReference type="KEGG" id="cpra:CPter91_5155"/>
<dbReference type="STRING" id="279113.CPter91_5155"/>